<keyword evidence="6 9" id="KW-0812">Transmembrane</keyword>
<dbReference type="EMBL" id="FRDI01000016">
    <property type="protein sequence ID" value="SHN72032.1"/>
    <property type="molecule type" value="Genomic_DNA"/>
</dbReference>
<evidence type="ECO:0000256" key="2">
    <source>
        <dbReference type="ARBA" id="ARBA00007783"/>
    </source>
</evidence>
<keyword evidence="5" id="KW-0997">Cell inner membrane</keyword>
<evidence type="ECO:0000256" key="4">
    <source>
        <dbReference type="ARBA" id="ARBA00022475"/>
    </source>
</evidence>
<feature type="transmembrane region" description="Helical" evidence="9">
    <location>
        <begin position="113"/>
        <end position="139"/>
    </location>
</feature>
<evidence type="ECO:0000256" key="7">
    <source>
        <dbReference type="ARBA" id="ARBA00022989"/>
    </source>
</evidence>
<evidence type="ECO:0000313" key="11">
    <source>
        <dbReference type="EMBL" id="SHN72032.1"/>
    </source>
</evidence>
<comment type="subcellular location">
    <subcellularLocation>
        <location evidence="1">Cell inner membrane</location>
        <topology evidence="1">Multi-pass membrane protein</topology>
    </subcellularLocation>
    <subcellularLocation>
        <location evidence="9">Cell membrane</location>
        <topology evidence="9">Multi-pass membrane protein</topology>
    </subcellularLocation>
</comment>
<keyword evidence="7 9" id="KW-1133">Transmembrane helix</keyword>
<dbReference type="RefSeq" id="WP_072697944.1">
    <property type="nucleotide sequence ID" value="NZ_FRDI01000016.1"/>
</dbReference>
<comment type="caution">
    <text evidence="9">Lacks conserved residue(s) required for the propagation of feature annotation.</text>
</comment>
<keyword evidence="4 9" id="KW-1003">Cell membrane</keyword>
<evidence type="ECO:0000256" key="9">
    <source>
        <dbReference type="RuleBase" id="RU361157"/>
    </source>
</evidence>
<proteinExistence type="inferred from homology"/>
<evidence type="ECO:0000256" key="8">
    <source>
        <dbReference type="ARBA" id="ARBA00023136"/>
    </source>
</evidence>
<dbReference type="AlphaFoldDB" id="A0A1M7TMR9"/>
<reference evidence="11 12" key="1">
    <citation type="submission" date="2016-12" db="EMBL/GenBank/DDBJ databases">
        <authorList>
            <person name="Song W.-J."/>
            <person name="Kurnit D.M."/>
        </authorList>
    </citation>
    <scope>NUCLEOTIDE SEQUENCE [LARGE SCALE GENOMIC DNA]</scope>
    <source>
        <strain evidence="11 12">DSM 11393</strain>
    </source>
</reference>
<organism evidence="11 12">
    <name type="scientific">Desulfovibrio litoralis DSM 11393</name>
    <dbReference type="NCBI Taxonomy" id="1121455"/>
    <lineage>
        <taxon>Bacteria</taxon>
        <taxon>Pseudomonadati</taxon>
        <taxon>Thermodesulfobacteriota</taxon>
        <taxon>Desulfovibrionia</taxon>
        <taxon>Desulfovibrionales</taxon>
        <taxon>Desulfovibrionaceae</taxon>
        <taxon>Desulfovibrio</taxon>
    </lineage>
</organism>
<dbReference type="STRING" id="1121455.SAMN02745728_02272"/>
<dbReference type="InterPro" id="IPR000412">
    <property type="entry name" value="ABC_2_transport"/>
</dbReference>
<feature type="transmembrane region" description="Helical" evidence="9">
    <location>
        <begin position="40"/>
        <end position="57"/>
    </location>
</feature>
<evidence type="ECO:0000256" key="1">
    <source>
        <dbReference type="ARBA" id="ARBA00004429"/>
    </source>
</evidence>
<accession>A0A1M7TMR9</accession>
<evidence type="ECO:0000256" key="6">
    <source>
        <dbReference type="ARBA" id="ARBA00022692"/>
    </source>
</evidence>
<dbReference type="PRINTS" id="PR00164">
    <property type="entry name" value="ABC2TRNSPORT"/>
</dbReference>
<evidence type="ECO:0000259" key="10">
    <source>
        <dbReference type="PROSITE" id="PS51012"/>
    </source>
</evidence>
<evidence type="ECO:0000256" key="3">
    <source>
        <dbReference type="ARBA" id="ARBA00022448"/>
    </source>
</evidence>
<dbReference type="Pfam" id="PF01061">
    <property type="entry name" value="ABC2_membrane"/>
    <property type="match status" value="1"/>
</dbReference>
<feature type="transmembrane region" description="Helical" evidence="9">
    <location>
        <begin position="69"/>
        <end position="85"/>
    </location>
</feature>
<dbReference type="PROSITE" id="PS51012">
    <property type="entry name" value="ABC_TM2"/>
    <property type="match status" value="1"/>
</dbReference>
<keyword evidence="12" id="KW-1185">Reference proteome</keyword>
<dbReference type="InterPro" id="IPR013525">
    <property type="entry name" value="ABC2_TM"/>
</dbReference>
<dbReference type="PANTHER" id="PTHR30413">
    <property type="entry name" value="INNER MEMBRANE TRANSPORT PERMEASE"/>
    <property type="match status" value="1"/>
</dbReference>
<evidence type="ECO:0000313" key="12">
    <source>
        <dbReference type="Proteomes" id="UP000186469"/>
    </source>
</evidence>
<dbReference type="GO" id="GO:0015920">
    <property type="term" value="P:lipopolysaccharide transport"/>
    <property type="evidence" value="ECO:0007669"/>
    <property type="project" value="TreeGrafter"/>
</dbReference>
<dbReference type="OrthoDB" id="9814458at2"/>
<protein>
    <recommendedName>
        <fullName evidence="9">Transport permease protein</fullName>
    </recommendedName>
</protein>
<keyword evidence="3 9" id="KW-0813">Transport</keyword>
<dbReference type="GO" id="GO:0140359">
    <property type="term" value="F:ABC-type transporter activity"/>
    <property type="evidence" value="ECO:0007669"/>
    <property type="project" value="InterPro"/>
</dbReference>
<dbReference type="PANTHER" id="PTHR30413:SF8">
    <property type="entry name" value="TRANSPORT PERMEASE PROTEIN"/>
    <property type="match status" value="1"/>
</dbReference>
<dbReference type="GO" id="GO:0043190">
    <property type="term" value="C:ATP-binding cassette (ABC) transporter complex"/>
    <property type="evidence" value="ECO:0007669"/>
    <property type="project" value="InterPro"/>
</dbReference>
<feature type="transmembrane region" description="Helical" evidence="9">
    <location>
        <begin position="151"/>
        <end position="176"/>
    </location>
</feature>
<gene>
    <name evidence="11" type="ORF">SAMN02745728_02272</name>
</gene>
<evidence type="ECO:0000256" key="5">
    <source>
        <dbReference type="ARBA" id="ARBA00022519"/>
    </source>
</evidence>
<sequence>MQNQSVSTNFLSSLKLQGRVLWALSLREIHGLHGQSRLGYLWQLIKIAFGIGVFWGIRAAMGLQYQNGLPIPIFLLMGFSPWYMFSDTISRSMEAVRTNRSLLTYAYIRPLDLFLSATIVTFVTEFIVMGAFLILTHYLGFSIAILDPMSFFLTFILILFFSLGLGLTLASLSLYIPVIEKLVPMVMRVLFLISGVFFSPKAVPGVGNVLLWNPMATFIEILRGSFLHYSPNPSLNFKTHALISIGILFLGLLLERYTRKKAYLAL</sequence>
<feature type="transmembrane region" description="Helical" evidence="9">
    <location>
        <begin position="235"/>
        <end position="254"/>
    </location>
</feature>
<name>A0A1M7TMR9_9BACT</name>
<dbReference type="Proteomes" id="UP000186469">
    <property type="component" value="Unassembled WGS sequence"/>
</dbReference>
<dbReference type="InterPro" id="IPR047817">
    <property type="entry name" value="ABC2_TM_bact-type"/>
</dbReference>
<comment type="similarity">
    <text evidence="2 9">Belongs to the ABC-2 integral membrane protein family.</text>
</comment>
<keyword evidence="8 9" id="KW-0472">Membrane</keyword>
<feature type="domain" description="ABC transmembrane type-2" evidence="10">
    <location>
        <begin position="38"/>
        <end position="260"/>
    </location>
</feature>